<comment type="similarity">
    <text evidence="1">Belongs to the AB hydrolase superfamily. AB hydrolase 2 family.</text>
</comment>
<dbReference type="InterPro" id="IPR029058">
    <property type="entry name" value="AB_hydrolase_fold"/>
</dbReference>
<dbReference type="GO" id="GO:0005737">
    <property type="term" value="C:cytoplasm"/>
    <property type="evidence" value="ECO:0007669"/>
    <property type="project" value="TreeGrafter"/>
</dbReference>
<dbReference type="PANTHER" id="PTHR10655:SF67">
    <property type="entry name" value="PHOSPHOLIPASE_CARBOXYLESTERASE SUPERFAMILY (AFU_ORTHOLOGUE AFUA_5G09340)"/>
    <property type="match status" value="1"/>
</dbReference>
<dbReference type="GO" id="GO:0052689">
    <property type="term" value="F:carboxylic ester hydrolase activity"/>
    <property type="evidence" value="ECO:0007669"/>
    <property type="project" value="TreeGrafter"/>
</dbReference>
<gene>
    <name evidence="4" type="ORF">B0F90DRAFT_1631368</name>
</gene>
<protein>
    <recommendedName>
        <fullName evidence="3">Phospholipase/carboxylesterase/thioesterase domain-containing protein</fullName>
    </recommendedName>
</protein>
<dbReference type="SUPFAM" id="SSF53474">
    <property type="entry name" value="alpha/beta-Hydrolases"/>
    <property type="match status" value="1"/>
</dbReference>
<dbReference type="Pfam" id="PF02230">
    <property type="entry name" value="Abhydrolase_2"/>
    <property type="match status" value="1"/>
</dbReference>
<dbReference type="InterPro" id="IPR003140">
    <property type="entry name" value="PLipase/COase/thioEstase"/>
</dbReference>
<dbReference type="Proteomes" id="UP001203297">
    <property type="component" value="Unassembled WGS sequence"/>
</dbReference>
<reference evidence="4" key="1">
    <citation type="journal article" date="2022" name="New Phytol.">
        <title>Evolutionary transition to the ectomycorrhizal habit in the genomes of a hyperdiverse lineage of mushroom-forming fungi.</title>
        <authorList>
            <person name="Looney B."/>
            <person name="Miyauchi S."/>
            <person name="Morin E."/>
            <person name="Drula E."/>
            <person name="Courty P.E."/>
            <person name="Kohler A."/>
            <person name="Kuo A."/>
            <person name="LaButti K."/>
            <person name="Pangilinan J."/>
            <person name="Lipzen A."/>
            <person name="Riley R."/>
            <person name="Andreopoulos W."/>
            <person name="He G."/>
            <person name="Johnson J."/>
            <person name="Nolan M."/>
            <person name="Tritt A."/>
            <person name="Barry K.W."/>
            <person name="Grigoriev I.V."/>
            <person name="Nagy L.G."/>
            <person name="Hibbett D."/>
            <person name="Henrissat B."/>
            <person name="Matheny P.B."/>
            <person name="Labbe J."/>
            <person name="Martin F.M."/>
        </authorList>
    </citation>
    <scope>NUCLEOTIDE SEQUENCE</scope>
    <source>
        <strain evidence="4">BPL690</strain>
    </source>
</reference>
<accession>A0AAD4QLL8</accession>
<evidence type="ECO:0000259" key="3">
    <source>
        <dbReference type="Pfam" id="PF02230"/>
    </source>
</evidence>
<feature type="compositionally biased region" description="Polar residues" evidence="2">
    <location>
        <begin position="27"/>
        <end position="38"/>
    </location>
</feature>
<evidence type="ECO:0000313" key="4">
    <source>
        <dbReference type="EMBL" id="KAI0299449.1"/>
    </source>
</evidence>
<dbReference type="PANTHER" id="PTHR10655">
    <property type="entry name" value="LYSOPHOSPHOLIPASE-RELATED"/>
    <property type="match status" value="1"/>
</dbReference>
<dbReference type="GO" id="GO:0008474">
    <property type="term" value="F:palmitoyl-(protein) hydrolase activity"/>
    <property type="evidence" value="ECO:0007669"/>
    <property type="project" value="TreeGrafter"/>
</dbReference>
<sequence length="269" mass="29958">MDSEFHLREVTTSLDAARPRVKPPPQSSAISAPFSYSPSDDGTDENLLILLHGLGDTHLPFSKLGRSFKLPQTATLALRAPKQIPYLYEQSFQWYPSFDALGDILAHPNPTMAIDYMMKLFDHLVNDCGWSAPRIHLFGFAQGGTVAAESALRWWQYGVQRQQKDGSPSAQPLGSVVTVGGPLLSYPTLPVVCTTPILVFHRPPPSEPHLSGDAFTAFRKGFSRVIDVKKSGQGMPRSKDEWYPIMELWSEQLERRQVEGIYEVTTEAT</sequence>
<evidence type="ECO:0000313" key="5">
    <source>
        <dbReference type="Proteomes" id="UP001203297"/>
    </source>
</evidence>
<proteinExistence type="inferred from homology"/>
<keyword evidence="5" id="KW-1185">Reference proteome</keyword>
<dbReference type="EMBL" id="WTXG01000023">
    <property type="protein sequence ID" value="KAI0299449.1"/>
    <property type="molecule type" value="Genomic_DNA"/>
</dbReference>
<dbReference type="AlphaFoldDB" id="A0AAD4QLL8"/>
<evidence type="ECO:0000256" key="1">
    <source>
        <dbReference type="ARBA" id="ARBA00006499"/>
    </source>
</evidence>
<evidence type="ECO:0000256" key="2">
    <source>
        <dbReference type="SAM" id="MobiDB-lite"/>
    </source>
</evidence>
<dbReference type="Gene3D" id="3.40.50.1820">
    <property type="entry name" value="alpha/beta hydrolase"/>
    <property type="match status" value="1"/>
</dbReference>
<dbReference type="InterPro" id="IPR050565">
    <property type="entry name" value="LYPA1-2/EST-like"/>
</dbReference>
<comment type="caution">
    <text evidence="4">The sequence shown here is derived from an EMBL/GenBank/DDBJ whole genome shotgun (WGS) entry which is preliminary data.</text>
</comment>
<organism evidence="4 5">
    <name type="scientific">Multifurca ochricompacta</name>
    <dbReference type="NCBI Taxonomy" id="376703"/>
    <lineage>
        <taxon>Eukaryota</taxon>
        <taxon>Fungi</taxon>
        <taxon>Dikarya</taxon>
        <taxon>Basidiomycota</taxon>
        <taxon>Agaricomycotina</taxon>
        <taxon>Agaricomycetes</taxon>
        <taxon>Russulales</taxon>
        <taxon>Russulaceae</taxon>
        <taxon>Multifurca</taxon>
    </lineage>
</organism>
<feature type="region of interest" description="Disordered" evidence="2">
    <location>
        <begin position="1"/>
        <end position="38"/>
    </location>
</feature>
<feature type="domain" description="Phospholipase/carboxylesterase/thioesterase" evidence="3">
    <location>
        <begin position="43"/>
        <end position="153"/>
    </location>
</feature>
<name>A0AAD4QLL8_9AGAM</name>